<comment type="subcellular location">
    <subcellularLocation>
        <location evidence="1">Membrane</location>
    </subcellularLocation>
</comment>
<dbReference type="Proteomes" id="UP001431902">
    <property type="component" value="Unassembled WGS sequence"/>
</dbReference>
<dbReference type="Pfam" id="PF05433">
    <property type="entry name" value="Rick_17kDa_Anti"/>
    <property type="match status" value="1"/>
</dbReference>
<accession>A0ABT6XBB9</accession>
<organism evidence="4 5">
    <name type="scientific">Limnohabitans lacus</name>
    <dbReference type="NCBI Taxonomy" id="3045173"/>
    <lineage>
        <taxon>Bacteria</taxon>
        <taxon>Pseudomonadati</taxon>
        <taxon>Pseudomonadota</taxon>
        <taxon>Betaproteobacteria</taxon>
        <taxon>Burkholderiales</taxon>
        <taxon>Comamonadaceae</taxon>
        <taxon>Limnohabitans</taxon>
    </lineage>
</organism>
<keyword evidence="5" id="KW-1185">Reference proteome</keyword>
<dbReference type="PANTHER" id="PTHR35603">
    <property type="match status" value="1"/>
</dbReference>
<reference evidence="4" key="1">
    <citation type="submission" date="2023-05" db="EMBL/GenBank/DDBJ databases">
        <title>Limnohabitans sp. strain HM2-2 Genome sequencing and assembly.</title>
        <authorList>
            <person name="Jung Y."/>
        </authorList>
    </citation>
    <scope>NUCLEOTIDE SEQUENCE</scope>
    <source>
        <strain evidence="4">HM2-2</strain>
    </source>
</reference>
<comment type="caution">
    <text evidence="4">The sequence shown here is derived from an EMBL/GenBank/DDBJ whole genome shotgun (WGS) entry which is preliminary data.</text>
</comment>
<dbReference type="InterPro" id="IPR051407">
    <property type="entry name" value="Bact_OM_lipoprot/Surf_antigen"/>
</dbReference>
<evidence type="ECO:0000259" key="3">
    <source>
        <dbReference type="Pfam" id="PF05433"/>
    </source>
</evidence>
<feature type="domain" description="Glycine zipper 2TM" evidence="3">
    <location>
        <begin position="2"/>
        <end position="37"/>
    </location>
</feature>
<gene>
    <name evidence="4" type="ORF">QLQ16_15295</name>
</gene>
<keyword evidence="2" id="KW-0472">Membrane</keyword>
<dbReference type="InterPro" id="IPR008816">
    <property type="entry name" value="Gly_zipper_2TM_dom"/>
</dbReference>
<evidence type="ECO:0000256" key="2">
    <source>
        <dbReference type="ARBA" id="ARBA00023136"/>
    </source>
</evidence>
<dbReference type="PANTHER" id="PTHR35603:SF2">
    <property type="entry name" value="OUTER MEMBRANE LIPOPROTEIN"/>
    <property type="match status" value="1"/>
</dbReference>
<evidence type="ECO:0000313" key="5">
    <source>
        <dbReference type="Proteomes" id="UP001431902"/>
    </source>
</evidence>
<evidence type="ECO:0000256" key="1">
    <source>
        <dbReference type="ARBA" id="ARBA00004370"/>
    </source>
</evidence>
<name>A0ABT6XBB9_9BURK</name>
<dbReference type="EMBL" id="JASGBH010000015">
    <property type="protein sequence ID" value="MDI9235202.1"/>
    <property type="molecule type" value="Genomic_DNA"/>
</dbReference>
<proteinExistence type="predicted"/>
<evidence type="ECO:0000313" key="4">
    <source>
        <dbReference type="EMBL" id="MDI9235202.1"/>
    </source>
</evidence>
<protein>
    <submittedName>
        <fullName evidence="4">Glycine zipper 2TM domain-containing protein</fullName>
    </submittedName>
</protein>
<sequence length="151" mass="15548">MLGSIAGGAIGTALSDGRGLGTVVGAIGGALLGDQMESISSNQPVTTCTTQTVIENRQVGFNVGYEYAGKTHSVQLAQDPGPTLTVQVTPLGISSAVPVATSQPAALPQSSIYVPPPVAYIPPRVIHVPSAVHHRPWPIRAHIHFGAHGLY</sequence>